<dbReference type="PIRSF" id="PIRSF002888">
    <property type="entry name" value="FliM"/>
    <property type="match status" value="1"/>
</dbReference>
<evidence type="ECO:0000256" key="1">
    <source>
        <dbReference type="ARBA" id="ARBA00004117"/>
    </source>
</evidence>
<keyword evidence="5" id="KW-1003">Cell membrane</keyword>
<sequence>MSEVLSQSEIDALLSAIHNGEIDANEIRSDDRASRVRSYDFRRAMRFSKDHLRALRRIHEHFSRLLTTHLSGQLRTVIQIQVESVDQVPYEEFIRSIPMLTVLHLMEMTPLEGRVVLEMNPQVVFAMLDRFMGGDNAGAYRERELTDIETTLVRRLITPAAELLAESWRGVADVEPEFVGLESNPQFLQLTTPNETVLVIAMSVRIGDTTGLINLCIPHTTVEPVMPTLSNRHFMDSGRRRQPVAEEDEKVRSHVLKVPVEVEVQLGSTELTVNEVLHLEVGDTVLLRQSIRDPALVFVDGTVAYWGSIGKRNRNYAIKILREWEGASDSE</sequence>
<dbReference type="SUPFAM" id="SSF103039">
    <property type="entry name" value="CheC-like"/>
    <property type="match status" value="1"/>
</dbReference>
<accession>A0ABV5AGR7</accession>
<protein>
    <recommendedName>
        <fullName evidence="4 10">Flagellar motor switch protein FliM</fullName>
    </recommendedName>
</protein>
<evidence type="ECO:0000256" key="2">
    <source>
        <dbReference type="ARBA" id="ARBA00004202"/>
    </source>
</evidence>
<keyword evidence="8" id="KW-0472">Membrane</keyword>
<dbReference type="InterPro" id="IPR028976">
    <property type="entry name" value="CheC-like_sf"/>
</dbReference>
<name>A0ABV5AGR7_9BACL</name>
<dbReference type="RefSeq" id="WP_275472918.1">
    <property type="nucleotide sequence ID" value="NZ_CP162940.1"/>
</dbReference>
<evidence type="ECO:0000256" key="10">
    <source>
        <dbReference type="NCBIfam" id="TIGR01397"/>
    </source>
</evidence>
<evidence type="ECO:0000256" key="4">
    <source>
        <dbReference type="ARBA" id="ARBA00021898"/>
    </source>
</evidence>
<comment type="caution">
    <text evidence="12">The sequence shown here is derived from an EMBL/GenBank/DDBJ whole genome shotgun (WGS) entry which is preliminary data.</text>
</comment>
<evidence type="ECO:0000256" key="8">
    <source>
        <dbReference type="ARBA" id="ARBA00023136"/>
    </source>
</evidence>
<dbReference type="Pfam" id="PF02154">
    <property type="entry name" value="FliM"/>
    <property type="match status" value="1"/>
</dbReference>
<evidence type="ECO:0000256" key="7">
    <source>
        <dbReference type="ARBA" id="ARBA00022779"/>
    </source>
</evidence>
<keyword evidence="12" id="KW-0969">Cilium</keyword>
<comment type="subcellular location">
    <subcellularLocation>
        <location evidence="1">Bacterial flagellum basal body</location>
    </subcellularLocation>
    <subcellularLocation>
        <location evidence="2">Cell membrane</location>
        <topology evidence="2">Peripheral membrane protein</topology>
    </subcellularLocation>
</comment>
<keyword evidence="12" id="KW-0282">Flagellum</keyword>
<dbReference type="Gene3D" id="2.30.330.10">
    <property type="entry name" value="SpoA-like"/>
    <property type="match status" value="1"/>
</dbReference>
<dbReference type="InterPro" id="IPR001689">
    <property type="entry name" value="Flag_FliM"/>
</dbReference>
<keyword evidence="13" id="KW-1185">Reference proteome</keyword>
<dbReference type="InterPro" id="IPR001543">
    <property type="entry name" value="FliN-like_C"/>
</dbReference>
<proteinExistence type="inferred from homology"/>
<dbReference type="PANTHER" id="PTHR30034:SF6">
    <property type="entry name" value="YOP PROTEINS TRANSLOCATION PROTEIN Q"/>
    <property type="match status" value="1"/>
</dbReference>
<evidence type="ECO:0000256" key="5">
    <source>
        <dbReference type="ARBA" id="ARBA00022475"/>
    </source>
</evidence>
<feature type="domain" description="Flagellar motor switch protein FliN-like C-terminal" evidence="11">
    <location>
        <begin position="254"/>
        <end position="322"/>
    </location>
</feature>
<dbReference type="CDD" id="cd17908">
    <property type="entry name" value="FliM"/>
    <property type="match status" value="1"/>
</dbReference>
<evidence type="ECO:0000259" key="11">
    <source>
        <dbReference type="Pfam" id="PF01052"/>
    </source>
</evidence>
<evidence type="ECO:0000256" key="3">
    <source>
        <dbReference type="ARBA" id="ARBA00011049"/>
    </source>
</evidence>
<dbReference type="InterPro" id="IPR036429">
    <property type="entry name" value="SpoA-like_sf"/>
</dbReference>
<dbReference type="NCBIfam" id="TIGR01397">
    <property type="entry name" value="fliM_switch"/>
    <property type="match status" value="1"/>
</dbReference>
<dbReference type="PRINTS" id="PR00955">
    <property type="entry name" value="FLGMOTORFLIM"/>
</dbReference>
<organism evidence="12 13">
    <name type="scientific">Alicyclobacillus fastidiosus</name>
    <dbReference type="NCBI Taxonomy" id="392011"/>
    <lineage>
        <taxon>Bacteria</taxon>
        <taxon>Bacillati</taxon>
        <taxon>Bacillota</taxon>
        <taxon>Bacilli</taxon>
        <taxon>Bacillales</taxon>
        <taxon>Alicyclobacillaceae</taxon>
        <taxon>Alicyclobacillus</taxon>
    </lineage>
</organism>
<reference evidence="12 13" key="1">
    <citation type="journal article" date="2024" name="Int. J. Mol. Sci.">
        <title>Exploration of Alicyclobacillus spp. Genome in Search of Antibiotic Resistance.</title>
        <authorList>
            <person name="Bucka-Kolendo J."/>
            <person name="Kiousi D.E."/>
            <person name="Dekowska A."/>
            <person name="Mikolajczuk-Szczyrba A."/>
            <person name="Karadedos D.M."/>
            <person name="Michael P."/>
            <person name="Galanis A."/>
            <person name="Sokolowska B."/>
        </authorList>
    </citation>
    <scope>NUCLEOTIDE SEQUENCE [LARGE SCALE GENOMIC DNA]</scope>
    <source>
        <strain evidence="12 13">KKP 3000</strain>
    </source>
</reference>
<keyword evidence="6" id="KW-0145">Chemotaxis</keyword>
<dbReference type="PANTHER" id="PTHR30034">
    <property type="entry name" value="FLAGELLAR MOTOR SWITCH PROTEIN FLIM"/>
    <property type="match status" value="1"/>
</dbReference>
<gene>
    <name evidence="12" type="primary">fliM</name>
    <name evidence="12" type="ORF">KKP3000_000211</name>
</gene>
<dbReference type="SUPFAM" id="SSF101801">
    <property type="entry name" value="Surface presentation of antigens (SPOA)"/>
    <property type="match status" value="1"/>
</dbReference>
<dbReference type="EMBL" id="JBDXSU010000011">
    <property type="protein sequence ID" value="MFB5191438.1"/>
    <property type="molecule type" value="Genomic_DNA"/>
</dbReference>
<keyword evidence="9" id="KW-0975">Bacterial flagellum</keyword>
<dbReference type="Proteomes" id="UP001579974">
    <property type="component" value="Unassembled WGS sequence"/>
</dbReference>
<evidence type="ECO:0000256" key="9">
    <source>
        <dbReference type="ARBA" id="ARBA00023143"/>
    </source>
</evidence>
<keyword evidence="12" id="KW-0966">Cell projection</keyword>
<evidence type="ECO:0000256" key="6">
    <source>
        <dbReference type="ARBA" id="ARBA00022500"/>
    </source>
</evidence>
<keyword evidence="7" id="KW-0283">Flagellar rotation</keyword>
<dbReference type="Pfam" id="PF01052">
    <property type="entry name" value="FliMN_C"/>
    <property type="match status" value="1"/>
</dbReference>
<evidence type="ECO:0000313" key="13">
    <source>
        <dbReference type="Proteomes" id="UP001579974"/>
    </source>
</evidence>
<comment type="similarity">
    <text evidence="3">Belongs to the FliM family.</text>
</comment>
<dbReference type="Gene3D" id="3.40.1550.10">
    <property type="entry name" value="CheC-like"/>
    <property type="match status" value="1"/>
</dbReference>
<evidence type="ECO:0000313" key="12">
    <source>
        <dbReference type="EMBL" id="MFB5191438.1"/>
    </source>
</evidence>